<keyword evidence="3" id="KW-1185">Reference proteome</keyword>
<evidence type="ECO:0000313" key="2">
    <source>
        <dbReference type="EMBL" id="KAK3743352.1"/>
    </source>
</evidence>
<evidence type="ECO:0000313" key="3">
    <source>
        <dbReference type="Proteomes" id="UP001283361"/>
    </source>
</evidence>
<gene>
    <name evidence="2" type="ORF">RRG08_061288</name>
</gene>
<protein>
    <submittedName>
        <fullName evidence="2">Uncharacterized protein</fullName>
    </submittedName>
</protein>
<accession>A0AAE0YFQ0</accession>
<reference evidence="2" key="1">
    <citation type="journal article" date="2023" name="G3 (Bethesda)">
        <title>A reference genome for the long-term kleptoplast-retaining sea slug Elysia crispata morphotype clarki.</title>
        <authorList>
            <person name="Eastman K.E."/>
            <person name="Pendleton A.L."/>
            <person name="Shaikh M.A."/>
            <person name="Suttiyut T."/>
            <person name="Ogas R."/>
            <person name="Tomko P."/>
            <person name="Gavelis G."/>
            <person name="Widhalm J.R."/>
            <person name="Wisecaver J.H."/>
        </authorList>
    </citation>
    <scope>NUCLEOTIDE SEQUENCE</scope>
    <source>
        <strain evidence="2">ECLA1</strain>
    </source>
</reference>
<evidence type="ECO:0000256" key="1">
    <source>
        <dbReference type="SAM" id="MobiDB-lite"/>
    </source>
</evidence>
<comment type="caution">
    <text evidence="2">The sequence shown here is derived from an EMBL/GenBank/DDBJ whole genome shotgun (WGS) entry which is preliminary data.</text>
</comment>
<proteinExistence type="predicted"/>
<feature type="region of interest" description="Disordered" evidence="1">
    <location>
        <begin position="136"/>
        <end position="155"/>
    </location>
</feature>
<name>A0AAE0YFQ0_9GAST</name>
<sequence>MTVNSQAGDAVHDFAQQIDLSLISKVIDYIVSEAIVVTKRQLCDFLSDGQYDSKHVLSNVEKEIAHCPLNNLIGESSFGDFDFDLSKRRHASLHNRSSLHMVKRNKTMNFLTKKTSGQQRNILALARKYSQKYRKHSRKMEEKATNQIRQRFVEN</sequence>
<dbReference type="AlphaFoldDB" id="A0AAE0YFQ0"/>
<dbReference type="EMBL" id="JAWDGP010006314">
    <property type="protein sequence ID" value="KAK3743352.1"/>
    <property type="molecule type" value="Genomic_DNA"/>
</dbReference>
<dbReference type="Proteomes" id="UP001283361">
    <property type="component" value="Unassembled WGS sequence"/>
</dbReference>
<organism evidence="2 3">
    <name type="scientific">Elysia crispata</name>
    <name type="common">lettuce slug</name>
    <dbReference type="NCBI Taxonomy" id="231223"/>
    <lineage>
        <taxon>Eukaryota</taxon>
        <taxon>Metazoa</taxon>
        <taxon>Spiralia</taxon>
        <taxon>Lophotrochozoa</taxon>
        <taxon>Mollusca</taxon>
        <taxon>Gastropoda</taxon>
        <taxon>Heterobranchia</taxon>
        <taxon>Euthyneura</taxon>
        <taxon>Panpulmonata</taxon>
        <taxon>Sacoglossa</taxon>
        <taxon>Placobranchoidea</taxon>
        <taxon>Plakobranchidae</taxon>
        <taxon>Elysia</taxon>
    </lineage>
</organism>